<dbReference type="GO" id="GO:0003677">
    <property type="term" value="F:DNA binding"/>
    <property type="evidence" value="ECO:0007669"/>
    <property type="project" value="InterPro"/>
</dbReference>
<dbReference type="InterPro" id="IPR005224">
    <property type="entry name" value="SfsA"/>
</dbReference>
<dbReference type="RefSeq" id="WP_078931590.1">
    <property type="nucleotide sequence ID" value="NZ_FUXC01000012.1"/>
</dbReference>
<dbReference type="InterPro" id="IPR041465">
    <property type="entry name" value="SfsA_N"/>
</dbReference>
<dbReference type="Gene3D" id="3.40.1350.60">
    <property type="match status" value="1"/>
</dbReference>
<dbReference type="PANTHER" id="PTHR30545">
    <property type="entry name" value="SUGAR FERMENTATION STIMULATION PROTEIN A"/>
    <property type="match status" value="1"/>
</dbReference>
<reference evidence="4 5" key="1">
    <citation type="submission" date="2017-02" db="EMBL/GenBank/DDBJ databases">
        <authorList>
            <person name="Peterson S.W."/>
        </authorList>
    </citation>
    <scope>NUCLEOTIDE SEQUENCE [LARGE SCALE GENOMIC DNA]</scope>
    <source>
        <strain evidence="4 5">ATCC BAA-909</strain>
    </source>
</reference>
<dbReference type="STRING" id="225004.SAMN02745152_01853"/>
<gene>
    <name evidence="1" type="primary">sfsA</name>
    <name evidence="4" type="ORF">SAMN02745152_01853</name>
</gene>
<dbReference type="AlphaFoldDB" id="A0A1T4Q7T0"/>
<organism evidence="4 5">
    <name type="scientific">Treponema berlinense</name>
    <dbReference type="NCBI Taxonomy" id="225004"/>
    <lineage>
        <taxon>Bacteria</taxon>
        <taxon>Pseudomonadati</taxon>
        <taxon>Spirochaetota</taxon>
        <taxon>Spirochaetia</taxon>
        <taxon>Spirochaetales</taxon>
        <taxon>Treponemataceae</taxon>
        <taxon>Treponema</taxon>
    </lineage>
</organism>
<dbReference type="OrthoDB" id="9802365at2"/>
<accession>A0A1T4Q7T0</accession>
<dbReference type="InterPro" id="IPR040452">
    <property type="entry name" value="SfsA_C"/>
</dbReference>
<sequence length="237" mass="26953">MEYEKIVSGTFIDRPNRFIAHVNIQGQTETVHVKNTGRCRELLVSGCQVILEDFRGRKEAKTRKTQFDLIAVYKKIHKTNPLFKDNGLLLINMDSQAPNKVAKEYLLTQDYDIIKPEFTYGNSRVDFYMEKGNRKFLMEIKGCTLEENGKGLFPDAPTERGVKHLKELTTAIDEGFECILGFVIQIPGVKEVAANIKTHPEFAQALKEAKQKGVKVLFLETAVKENSLKILKATQEM</sequence>
<feature type="domain" description="SfsA N-terminal OB" evidence="3">
    <location>
        <begin position="12"/>
        <end position="75"/>
    </location>
</feature>
<feature type="domain" description="Sugar fermentation stimulation protein C-terminal" evidence="2">
    <location>
        <begin position="97"/>
        <end position="226"/>
    </location>
</feature>
<dbReference type="HAMAP" id="MF_00095">
    <property type="entry name" value="SfsA"/>
    <property type="match status" value="1"/>
</dbReference>
<dbReference type="Pfam" id="PF03749">
    <property type="entry name" value="SfsA"/>
    <property type="match status" value="1"/>
</dbReference>
<evidence type="ECO:0000256" key="1">
    <source>
        <dbReference type="HAMAP-Rule" id="MF_00095"/>
    </source>
</evidence>
<dbReference type="Pfam" id="PF17746">
    <property type="entry name" value="SfsA_N"/>
    <property type="match status" value="1"/>
</dbReference>
<evidence type="ECO:0000313" key="5">
    <source>
        <dbReference type="Proteomes" id="UP000190395"/>
    </source>
</evidence>
<dbReference type="NCBIfam" id="TIGR00230">
    <property type="entry name" value="sfsA"/>
    <property type="match status" value="1"/>
</dbReference>
<dbReference type="Gene3D" id="2.40.50.580">
    <property type="match status" value="1"/>
</dbReference>
<evidence type="ECO:0000259" key="2">
    <source>
        <dbReference type="Pfam" id="PF03749"/>
    </source>
</evidence>
<evidence type="ECO:0000313" key="4">
    <source>
        <dbReference type="EMBL" id="SJZ99268.1"/>
    </source>
</evidence>
<protein>
    <recommendedName>
        <fullName evidence="1">Sugar fermentation stimulation protein homolog</fullName>
    </recommendedName>
</protein>
<evidence type="ECO:0000259" key="3">
    <source>
        <dbReference type="Pfam" id="PF17746"/>
    </source>
</evidence>
<dbReference type="Proteomes" id="UP000190395">
    <property type="component" value="Unassembled WGS sequence"/>
</dbReference>
<dbReference type="GeneID" id="303368080"/>
<dbReference type="CDD" id="cd22359">
    <property type="entry name" value="SfsA-like_bacterial"/>
    <property type="match status" value="1"/>
</dbReference>
<comment type="similarity">
    <text evidence="1">Belongs to the SfsA family.</text>
</comment>
<keyword evidence="5" id="KW-1185">Reference proteome</keyword>
<proteinExistence type="inferred from homology"/>
<name>A0A1T4Q7T0_9SPIR</name>
<dbReference type="EMBL" id="FUXC01000012">
    <property type="protein sequence ID" value="SJZ99268.1"/>
    <property type="molecule type" value="Genomic_DNA"/>
</dbReference>
<dbReference type="PANTHER" id="PTHR30545:SF2">
    <property type="entry name" value="SUGAR FERMENTATION STIMULATION PROTEIN A"/>
    <property type="match status" value="1"/>
</dbReference>